<organism evidence="7 8">
    <name type="scientific">Juglans regia</name>
    <name type="common">English walnut</name>
    <dbReference type="NCBI Taxonomy" id="51240"/>
    <lineage>
        <taxon>Eukaryota</taxon>
        <taxon>Viridiplantae</taxon>
        <taxon>Streptophyta</taxon>
        <taxon>Embryophyta</taxon>
        <taxon>Tracheophyta</taxon>
        <taxon>Spermatophyta</taxon>
        <taxon>Magnoliopsida</taxon>
        <taxon>eudicotyledons</taxon>
        <taxon>Gunneridae</taxon>
        <taxon>Pentapetalae</taxon>
        <taxon>rosids</taxon>
        <taxon>fabids</taxon>
        <taxon>Fagales</taxon>
        <taxon>Juglandaceae</taxon>
        <taxon>Juglans</taxon>
    </lineage>
</organism>
<dbReference type="EMBL" id="LIHL02000011">
    <property type="protein sequence ID" value="KAF5456920.1"/>
    <property type="molecule type" value="Genomic_DNA"/>
</dbReference>
<evidence type="ECO:0000256" key="3">
    <source>
        <dbReference type="ARBA" id="ARBA00023242"/>
    </source>
</evidence>
<gene>
    <name evidence="7" type="ORF">F2P56_026337</name>
</gene>
<evidence type="ECO:0000313" key="7">
    <source>
        <dbReference type="EMBL" id="KAF5456920.1"/>
    </source>
</evidence>
<feature type="compositionally biased region" description="Polar residues" evidence="5">
    <location>
        <begin position="463"/>
        <end position="480"/>
    </location>
</feature>
<feature type="region of interest" description="Disordered" evidence="5">
    <location>
        <begin position="530"/>
        <end position="591"/>
    </location>
</feature>
<evidence type="ECO:0000256" key="5">
    <source>
        <dbReference type="SAM" id="MobiDB-lite"/>
    </source>
</evidence>
<dbReference type="Pfam" id="PF00076">
    <property type="entry name" value="RRM_1"/>
    <property type="match status" value="1"/>
</dbReference>
<feature type="compositionally biased region" description="Basic and acidic residues" evidence="5">
    <location>
        <begin position="552"/>
        <end position="567"/>
    </location>
</feature>
<dbReference type="InterPro" id="IPR034138">
    <property type="entry name" value="NOP8_RRM"/>
</dbReference>
<comment type="subcellular location">
    <subcellularLocation>
        <location evidence="1">Nucleus</location>
        <location evidence="1">Nucleolus</location>
    </subcellularLocation>
</comment>
<dbReference type="InterPro" id="IPR000504">
    <property type="entry name" value="RRM_dom"/>
</dbReference>
<feature type="compositionally biased region" description="Basic and acidic residues" evidence="5">
    <location>
        <begin position="437"/>
        <end position="460"/>
    </location>
</feature>
<dbReference type="Gramene" id="Jr11_31250_p1">
    <property type="protein sequence ID" value="cds.Jr11_31250_p1"/>
    <property type="gene ID" value="Jr11_31250"/>
</dbReference>
<dbReference type="PANTHER" id="PTHR23099:SF0">
    <property type="entry name" value="GERM CELL NUCLEAR ACIDIC PROTEIN"/>
    <property type="match status" value="1"/>
</dbReference>
<dbReference type="PANTHER" id="PTHR23099">
    <property type="entry name" value="TRANSCRIPTIONAL REGULATOR"/>
    <property type="match status" value="1"/>
</dbReference>
<comment type="caution">
    <text evidence="7">The sequence shown here is derived from an EMBL/GenBank/DDBJ whole genome shotgun (WGS) entry which is preliminary data.</text>
</comment>
<keyword evidence="2 4" id="KW-0694">RNA-binding</keyword>
<dbReference type="GO" id="GO:0005730">
    <property type="term" value="C:nucleolus"/>
    <property type="evidence" value="ECO:0007669"/>
    <property type="project" value="UniProtKB-SubCell"/>
</dbReference>
<evidence type="ECO:0000256" key="2">
    <source>
        <dbReference type="ARBA" id="ARBA00022884"/>
    </source>
</evidence>
<dbReference type="InterPro" id="IPR035979">
    <property type="entry name" value="RBD_domain_sf"/>
</dbReference>
<feature type="non-terminal residue" evidence="7">
    <location>
        <position position="1"/>
    </location>
</feature>
<reference evidence="7" key="1">
    <citation type="submission" date="2015-10" db="EMBL/GenBank/DDBJ databases">
        <authorList>
            <person name="Martinez-Garcia P.J."/>
            <person name="Crepeau M.W."/>
            <person name="Puiu D."/>
            <person name="Gonzalez-Ibeas D."/>
            <person name="Whalen J."/>
            <person name="Stevens K."/>
            <person name="Paul R."/>
            <person name="Butterfield T."/>
            <person name="Britton M."/>
            <person name="Reagan R."/>
            <person name="Chakraborty S."/>
            <person name="Walawage S.L."/>
            <person name="Vasquez-Gross H.A."/>
            <person name="Cardeno C."/>
            <person name="Famula R."/>
            <person name="Pratt K."/>
            <person name="Kuruganti S."/>
            <person name="Aradhya M.K."/>
            <person name="Leslie C.A."/>
            <person name="Dandekar A.M."/>
            <person name="Salzberg S.L."/>
            <person name="Wegrzyn J.L."/>
            <person name="Langley C.H."/>
            <person name="Neale D.B."/>
        </authorList>
    </citation>
    <scope>NUCLEOTIDE SEQUENCE</scope>
    <source>
        <tissue evidence="7">Leaves</tissue>
    </source>
</reference>
<dbReference type="PROSITE" id="PS50102">
    <property type="entry name" value="RRM"/>
    <property type="match status" value="1"/>
</dbReference>
<dbReference type="SUPFAM" id="SSF54928">
    <property type="entry name" value="RNA-binding domain, RBD"/>
    <property type="match status" value="1"/>
</dbReference>
<proteinExistence type="predicted"/>
<evidence type="ECO:0000256" key="1">
    <source>
        <dbReference type="ARBA" id="ARBA00004604"/>
    </source>
</evidence>
<protein>
    <recommendedName>
        <fullName evidence="6">RRM domain-containing protein</fullName>
    </recommendedName>
</protein>
<accession>A0A833TXH8</accession>
<feature type="region of interest" description="Disordered" evidence="5">
    <location>
        <begin position="420"/>
        <end position="480"/>
    </location>
</feature>
<reference evidence="7" key="2">
    <citation type="submission" date="2020-03" db="EMBL/GenBank/DDBJ databases">
        <title>Walnut 2.0.</title>
        <authorList>
            <person name="Marrano A."/>
            <person name="Britton M."/>
            <person name="Zimin A.V."/>
            <person name="Zaini P.A."/>
            <person name="Workman R."/>
            <person name="Puiu D."/>
            <person name="Bianco L."/>
            <person name="Allen B.J."/>
            <person name="Troggio M."/>
            <person name="Leslie C.A."/>
            <person name="Timp W."/>
            <person name="Dendekar A."/>
            <person name="Salzberg S.L."/>
            <person name="Neale D.B."/>
        </authorList>
    </citation>
    <scope>NUCLEOTIDE SEQUENCE</scope>
    <source>
        <tissue evidence="7">Leaves</tissue>
    </source>
</reference>
<evidence type="ECO:0000313" key="8">
    <source>
        <dbReference type="Proteomes" id="UP000619265"/>
    </source>
</evidence>
<dbReference type="AlphaFoldDB" id="A0A833TXH8"/>
<evidence type="ECO:0000256" key="4">
    <source>
        <dbReference type="PROSITE-ProRule" id="PRU00176"/>
    </source>
</evidence>
<feature type="region of interest" description="Disordered" evidence="5">
    <location>
        <begin position="338"/>
        <end position="362"/>
    </location>
</feature>
<evidence type="ECO:0000259" key="6">
    <source>
        <dbReference type="PROSITE" id="PS50102"/>
    </source>
</evidence>
<feature type="compositionally biased region" description="Polar residues" evidence="5">
    <location>
        <begin position="425"/>
        <end position="436"/>
    </location>
</feature>
<dbReference type="GO" id="GO:0003723">
    <property type="term" value="F:RNA binding"/>
    <property type="evidence" value="ECO:0007669"/>
    <property type="project" value="UniProtKB-UniRule"/>
</dbReference>
<feature type="compositionally biased region" description="Basic and acidic residues" evidence="5">
    <location>
        <begin position="530"/>
        <end position="544"/>
    </location>
</feature>
<feature type="domain" description="RRM" evidence="6">
    <location>
        <begin position="18"/>
        <end position="94"/>
    </location>
</feature>
<dbReference type="InterPro" id="IPR012677">
    <property type="entry name" value="Nucleotide-bd_a/b_plait_sf"/>
</dbReference>
<keyword evidence="3" id="KW-0539">Nucleus</keyword>
<dbReference type="Gene3D" id="3.30.70.330">
    <property type="match status" value="1"/>
</dbReference>
<sequence>QPANYKMEEGTETTKEKMRIFVGGLGESVTGDDLKRLFASSGMVEEVVIVRTKGRSFAYVDFSPASINSLSKLFSTYNGCVWKGGRLRLEKAKEHYLVSLKREWAEKAEFASRGLTNSYNSDEDMVSYDKPKKVINSERKQLRIYFPNLRKVKLMPLSGTGKHKYSFQRVEVVPSLPIHFCDCEEHSIHHPTAKEKQTCDLETQSDGISEEELNVMNSVMNKLFERENLLDAVGSGKGLTKGRDDSIKSVHMLQVNENEEASATDEDNLIINVMTRRNNRMGSNNMMAFIGGQGKKRISENKESGFIRTQTSMEGQNLNVFKVQKNNVVPPYKKRKSLFNQESNGNGPRPAIPKGNGELKTPSDESAILLGAQLVEPESGIQQSATLPSLSRKSSWRKLLRDRGNTFSISHILPGISSSEEEQLKSNSFVPNSTVSKNDDLVSHGDHLESKLGETTKEELVETQPSSHTAPSTKSSRGASWLQKSSWTQLVGENKSSLFSIAQILPDISYGKQVIMEFNNVVIVDSNDSKHEDLGKHDDGKSTGDDSLSLEMGKDESVIRSTLEKNRQTVLGNSEPPGGISEKKHDSASKLASAGNISIGETCSFMRSATSLKEWAKTKATISGSLKRKSREK</sequence>
<name>A0A833TXH8_JUGRE</name>
<dbReference type="SMART" id="SM00360">
    <property type="entry name" value="RRM"/>
    <property type="match status" value="1"/>
</dbReference>
<dbReference type="CDD" id="cd12226">
    <property type="entry name" value="RRM_NOL8"/>
    <property type="match status" value="1"/>
</dbReference>
<dbReference type="Proteomes" id="UP000619265">
    <property type="component" value="Unassembled WGS sequence"/>
</dbReference>